<dbReference type="GO" id="GO:0016020">
    <property type="term" value="C:membrane"/>
    <property type="evidence" value="ECO:0007669"/>
    <property type="project" value="UniProtKB-SubCell"/>
</dbReference>
<dbReference type="SUPFAM" id="SSF81321">
    <property type="entry name" value="Family A G protein-coupled receptor-like"/>
    <property type="match status" value="1"/>
</dbReference>
<keyword evidence="10" id="KW-0675">Receptor</keyword>
<evidence type="ECO:0000259" key="13">
    <source>
        <dbReference type="PROSITE" id="PS50262"/>
    </source>
</evidence>
<dbReference type="PANTHER" id="PTHR24240">
    <property type="entry name" value="OPSIN"/>
    <property type="match status" value="1"/>
</dbReference>
<comment type="subcellular location">
    <subcellularLocation>
        <location evidence="1">Membrane</location>
        <topology evidence="1">Multi-pass membrane protein</topology>
    </subcellularLocation>
</comment>
<dbReference type="STRING" id="44316.ENSEGOP00005001233"/>
<dbReference type="Gene3D" id="1.20.1070.10">
    <property type="entry name" value="Rhodopsin 7-helix transmembrane proteins"/>
    <property type="match status" value="1"/>
</dbReference>
<feature type="transmembrane region" description="Helical" evidence="12">
    <location>
        <begin position="55"/>
        <end position="77"/>
    </location>
</feature>
<feature type="domain" description="G-protein coupled receptors family 1 profile" evidence="13">
    <location>
        <begin position="68"/>
        <end position="324"/>
    </location>
</feature>
<feature type="transmembrane region" description="Helical" evidence="12">
    <location>
        <begin position="306"/>
        <end position="327"/>
    </location>
</feature>
<evidence type="ECO:0000256" key="7">
    <source>
        <dbReference type="ARBA" id="ARBA00022991"/>
    </source>
</evidence>
<organism evidence="14 15">
    <name type="scientific">Chloebia gouldiae</name>
    <name type="common">Gouldian finch</name>
    <name type="synonym">Erythrura gouldiae</name>
    <dbReference type="NCBI Taxonomy" id="44316"/>
    <lineage>
        <taxon>Eukaryota</taxon>
        <taxon>Metazoa</taxon>
        <taxon>Chordata</taxon>
        <taxon>Craniata</taxon>
        <taxon>Vertebrata</taxon>
        <taxon>Euteleostomi</taxon>
        <taxon>Archelosauria</taxon>
        <taxon>Archosauria</taxon>
        <taxon>Dinosauria</taxon>
        <taxon>Saurischia</taxon>
        <taxon>Theropoda</taxon>
        <taxon>Coelurosauria</taxon>
        <taxon>Aves</taxon>
        <taxon>Neognathae</taxon>
        <taxon>Neoaves</taxon>
        <taxon>Telluraves</taxon>
        <taxon>Australaves</taxon>
        <taxon>Passeriformes</taxon>
        <taxon>Passeroidea</taxon>
        <taxon>Passeridae</taxon>
        <taxon>Chloebia</taxon>
    </lineage>
</organism>
<dbReference type="InterPro" id="IPR000276">
    <property type="entry name" value="GPCR_Rhodpsn"/>
</dbReference>
<dbReference type="OrthoDB" id="7217071at2759"/>
<dbReference type="GO" id="GO:0009881">
    <property type="term" value="F:photoreceptor activity"/>
    <property type="evidence" value="ECO:0007669"/>
    <property type="project" value="UniProtKB-KW"/>
</dbReference>
<reference evidence="14 15" key="1">
    <citation type="journal article" date="2018" name="Proc. R. Soc. B">
        <title>A non-coding region near Follistatin controls head colour polymorphism in the Gouldian finch.</title>
        <authorList>
            <person name="Toomey M.B."/>
            <person name="Marques C.I."/>
            <person name="Andrade P."/>
            <person name="Araujo P.M."/>
            <person name="Sabatino S."/>
            <person name="Gazda M.A."/>
            <person name="Afonso S."/>
            <person name="Lopes R.J."/>
            <person name="Corbo J.C."/>
            <person name="Carneiro M."/>
        </authorList>
    </citation>
    <scope>NUCLEOTIDE SEQUENCE [LARGE SCALE GENOMIC DNA]</scope>
    <source>
        <strain evidence="14">Red01</strain>
        <tissue evidence="14">Muscle</tissue>
    </source>
</reference>
<name>A0A3L8SZC2_CHLGU</name>
<keyword evidence="9 12" id="KW-0472">Membrane</keyword>
<dbReference type="AlphaFoldDB" id="A0A3L8SZC2"/>
<evidence type="ECO:0000256" key="11">
    <source>
        <dbReference type="ARBA" id="ARBA00023224"/>
    </source>
</evidence>
<dbReference type="PRINTS" id="PR00237">
    <property type="entry name" value="GPCRRHODOPSN"/>
</dbReference>
<evidence type="ECO:0000256" key="12">
    <source>
        <dbReference type="SAM" id="Phobius"/>
    </source>
</evidence>
<dbReference type="PROSITE" id="PS50262">
    <property type="entry name" value="G_PROTEIN_RECEP_F1_2"/>
    <property type="match status" value="1"/>
</dbReference>
<dbReference type="Pfam" id="PF00001">
    <property type="entry name" value="7tm_1"/>
    <property type="match status" value="1"/>
</dbReference>
<evidence type="ECO:0000256" key="8">
    <source>
        <dbReference type="ARBA" id="ARBA00023040"/>
    </source>
</evidence>
<keyword evidence="6 12" id="KW-1133">Transmembrane helix</keyword>
<keyword evidence="7" id="KW-0157">Chromophore</keyword>
<keyword evidence="11" id="KW-0807">Transducer</keyword>
<feature type="transmembrane region" description="Helical" evidence="12">
    <location>
        <begin position="216"/>
        <end position="241"/>
    </location>
</feature>
<evidence type="ECO:0000256" key="2">
    <source>
        <dbReference type="ARBA" id="ARBA00022543"/>
    </source>
</evidence>
<evidence type="ECO:0000313" key="14">
    <source>
        <dbReference type="EMBL" id="RLW12326.1"/>
    </source>
</evidence>
<dbReference type="InterPro" id="IPR017452">
    <property type="entry name" value="GPCR_Rhodpsn_7TM"/>
</dbReference>
<dbReference type="InterPro" id="IPR027430">
    <property type="entry name" value="Retinal_BS"/>
</dbReference>
<evidence type="ECO:0000256" key="9">
    <source>
        <dbReference type="ARBA" id="ARBA00023136"/>
    </source>
</evidence>
<keyword evidence="3" id="KW-0716">Sensory transduction</keyword>
<evidence type="ECO:0000256" key="4">
    <source>
        <dbReference type="ARBA" id="ARBA00022692"/>
    </source>
</evidence>
<keyword evidence="5" id="KW-0681">Retinal protein</keyword>
<dbReference type="InterPro" id="IPR050125">
    <property type="entry name" value="GPCR_opsins"/>
</dbReference>
<dbReference type="GO" id="GO:0007602">
    <property type="term" value="P:phototransduction"/>
    <property type="evidence" value="ECO:0007669"/>
    <property type="project" value="UniProtKB-KW"/>
</dbReference>
<dbReference type="FunFam" id="1.20.1070.10:FF:000219">
    <property type="entry name" value="Opsin 5-like 2"/>
    <property type="match status" value="1"/>
</dbReference>
<evidence type="ECO:0000256" key="10">
    <source>
        <dbReference type="ARBA" id="ARBA00023170"/>
    </source>
</evidence>
<dbReference type="EMBL" id="QUSF01000002">
    <property type="protein sequence ID" value="RLW12326.1"/>
    <property type="molecule type" value="Genomic_DNA"/>
</dbReference>
<accession>A0A3L8SZC2</accession>
<protein>
    <recommendedName>
        <fullName evidence="13">G-protein coupled receptors family 1 profile domain-containing protein</fullName>
    </recommendedName>
</protein>
<evidence type="ECO:0000256" key="5">
    <source>
        <dbReference type="ARBA" id="ARBA00022925"/>
    </source>
</evidence>
<feature type="transmembrane region" description="Helical" evidence="12">
    <location>
        <begin position="89"/>
        <end position="113"/>
    </location>
</feature>
<dbReference type="PROSITE" id="PS00238">
    <property type="entry name" value="OPSIN"/>
    <property type="match status" value="1"/>
</dbReference>
<feature type="transmembrane region" description="Helical" evidence="12">
    <location>
        <begin position="168"/>
        <end position="193"/>
    </location>
</feature>
<gene>
    <name evidence="14" type="ORF">DV515_00000618</name>
</gene>
<evidence type="ECO:0000256" key="6">
    <source>
        <dbReference type="ARBA" id="ARBA00022989"/>
    </source>
</evidence>
<evidence type="ECO:0000313" key="15">
    <source>
        <dbReference type="Proteomes" id="UP000276834"/>
    </source>
</evidence>
<feature type="transmembrane region" description="Helical" evidence="12">
    <location>
        <begin position="268"/>
        <end position="286"/>
    </location>
</feature>
<feature type="transmembrane region" description="Helical" evidence="12">
    <location>
        <begin position="125"/>
        <end position="148"/>
    </location>
</feature>
<dbReference type="CDD" id="cd15074">
    <property type="entry name" value="7tmA_Opsin5_neuropsin"/>
    <property type="match status" value="1"/>
</dbReference>
<comment type="caution">
    <text evidence="14">The sequence shown here is derived from an EMBL/GenBank/DDBJ whole genome shotgun (WGS) entry which is preliminary data.</text>
</comment>
<dbReference type="Proteomes" id="UP000276834">
    <property type="component" value="Unassembled WGS sequence"/>
</dbReference>
<keyword evidence="2" id="KW-0600">Photoreceptor protein</keyword>
<evidence type="ECO:0000256" key="1">
    <source>
        <dbReference type="ARBA" id="ARBA00004141"/>
    </source>
</evidence>
<evidence type="ECO:0000256" key="3">
    <source>
        <dbReference type="ARBA" id="ARBA00022606"/>
    </source>
</evidence>
<dbReference type="GO" id="GO:0004930">
    <property type="term" value="F:G protein-coupled receptor activity"/>
    <property type="evidence" value="ECO:0007669"/>
    <property type="project" value="UniProtKB-KW"/>
</dbReference>
<keyword evidence="8" id="KW-0297">G-protein coupled receptor</keyword>
<proteinExistence type="predicted"/>
<feature type="transmembrane region" description="Helical" evidence="12">
    <location>
        <begin position="12"/>
        <end position="35"/>
    </location>
</feature>
<keyword evidence="4 12" id="KW-0812">Transmembrane</keyword>
<keyword evidence="15" id="KW-1185">Reference proteome</keyword>
<sequence>MEEQYISKLHPVVDYGAGVFLLIIVTVLSCASQLPTGCGMEGKERLGLGVTSDDRAASCILAILTILGNSAVLATAVKRSSLLKPPELLTVNLAVADIGMALSMYPLAIASAWNHAWLGGDASCVYYALMGFLFGVCSMMTLCAMAVIRFLVTNSSKSNHNKITKNTVCILIAFIWLYSLLWAILPLVGWGYYGPEPFGISCTIAWSKFQNSSNGFSFILSMFLLCTVLPALTIAACYLGIAWKVHKAYQEIQNIDRIPNAAKLEKKLTLMAVLISVGFLSSWTPYAATSFWSIFNSSHSLQPVVTLLPCLFAKSSTAYNPFIYYVFSKTFRCEVKRLQCCCGWRVHYFSSDNSVENPVSTMWSGRDNVRLSAAPQVQNPGAAAP</sequence>